<organism evidence="2 3">
    <name type="scientific">Plectosphaerella cucumerina</name>
    <dbReference type="NCBI Taxonomy" id="40658"/>
    <lineage>
        <taxon>Eukaryota</taxon>
        <taxon>Fungi</taxon>
        <taxon>Dikarya</taxon>
        <taxon>Ascomycota</taxon>
        <taxon>Pezizomycotina</taxon>
        <taxon>Sordariomycetes</taxon>
        <taxon>Hypocreomycetidae</taxon>
        <taxon>Glomerellales</taxon>
        <taxon>Plectosphaerellaceae</taxon>
        <taxon>Plectosphaerella</taxon>
    </lineage>
</organism>
<name>A0A8K0WZM4_9PEZI</name>
<feature type="compositionally biased region" description="Pro residues" evidence="1">
    <location>
        <begin position="53"/>
        <end position="69"/>
    </location>
</feature>
<dbReference type="EMBL" id="JAGPXD010000006">
    <property type="protein sequence ID" value="KAH7349354.1"/>
    <property type="molecule type" value="Genomic_DNA"/>
</dbReference>
<proteinExistence type="predicted"/>
<accession>A0A8K0WZM4</accession>
<reference evidence="2" key="1">
    <citation type="journal article" date="2021" name="Nat. Commun.">
        <title>Genetic determinants of endophytism in the Arabidopsis root mycobiome.</title>
        <authorList>
            <person name="Mesny F."/>
            <person name="Miyauchi S."/>
            <person name="Thiergart T."/>
            <person name="Pickel B."/>
            <person name="Atanasova L."/>
            <person name="Karlsson M."/>
            <person name="Huettel B."/>
            <person name="Barry K.W."/>
            <person name="Haridas S."/>
            <person name="Chen C."/>
            <person name="Bauer D."/>
            <person name="Andreopoulos W."/>
            <person name="Pangilinan J."/>
            <person name="LaButti K."/>
            <person name="Riley R."/>
            <person name="Lipzen A."/>
            <person name="Clum A."/>
            <person name="Drula E."/>
            <person name="Henrissat B."/>
            <person name="Kohler A."/>
            <person name="Grigoriev I.V."/>
            <person name="Martin F.M."/>
            <person name="Hacquard S."/>
        </authorList>
    </citation>
    <scope>NUCLEOTIDE SEQUENCE</scope>
    <source>
        <strain evidence="2">MPI-CAGE-AT-0016</strain>
    </source>
</reference>
<feature type="compositionally biased region" description="Polar residues" evidence="1">
    <location>
        <begin position="92"/>
        <end position="101"/>
    </location>
</feature>
<dbReference type="AlphaFoldDB" id="A0A8K0WZM4"/>
<evidence type="ECO:0000313" key="3">
    <source>
        <dbReference type="Proteomes" id="UP000813385"/>
    </source>
</evidence>
<dbReference type="Proteomes" id="UP000813385">
    <property type="component" value="Unassembled WGS sequence"/>
</dbReference>
<protein>
    <submittedName>
        <fullName evidence="2">Uncharacterized protein</fullName>
    </submittedName>
</protein>
<evidence type="ECO:0000313" key="2">
    <source>
        <dbReference type="EMBL" id="KAH7349354.1"/>
    </source>
</evidence>
<feature type="region of interest" description="Disordered" evidence="1">
    <location>
        <begin position="25"/>
        <end position="146"/>
    </location>
</feature>
<sequence>MPGLSSSPSSSPCSTTLTRASACAAWPSPVPSSQNVPPTACATQASASSSPSPSCPPSISSPPSPPKPSLPSSSTPPTQPPSSSPGLSSTALKTQQASAPFSRQSSATASSQATCTPSSTSASSRCWPDRAPPSSTSYNSQRRRTSRIWSRCTRRCYPTPSRQGTLNTSSLPFGAYRQLCATAGRASPLRTTRARSSRP</sequence>
<gene>
    <name evidence="2" type="ORF">B0T11DRAFT_130137</name>
</gene>
<keyword evidence="3" id="KW-1185">Reference proteome</keyword>
<evidence type="ECO:0000256" key="1">
    <source>
        <dbReference type="SAM" id="MobiDB-lite"/>
    </source>
</evidence>
<comment type="caution">
    <text evidence="2">The sequence shown here is derived from an EMBL/GenBank/DDBJ whole genome shotgun (WGS) entry which is preliminary data.</text>
</comment>
<feature type="compositionally biased region" description="Low complexity" evidence="1">
    <location>
        <begin position="31"/>
        <end position="52"/>
    </location>
</feature>
<feature type="compositionally biased region" description="Low complexity" evidence="1">
    <location>
        <begin position="102"/>
        <end position="126"/>
    </location>
</feature>